<dbReference type="InterPro" id="IPR044794">
    <property type="entry name" value="APRL5/7"/>
</dbReference>
<keyword evidence="3" id="KW-1185">Reference proteome</keyword>
<organism evidence="2 3">
    <name type="scientific">Quercus lobata</name>
    <name type="common">Valley oak</name>
    <dbReference type="NCBI Taxonomy" id="97700"/>
    <lineage>
        <taxon>Eukaryota</taxon>
        <taxon>Viridiplantae</taxon>
        <taxon>Streptophyta</taxon>
        <taxon>Embryophyta</taxon>
        <taxon>Tracheophyta</taxon>
        <taxon>Spermatophyta</taxon>
        <taxon>Magnoliopsida</taxon>
        <taxon>eudicotyledons</taxon>
        <taxon>Gunneridae</taxon>
        <taxon>Pentapetalae</taxon>
        <taxon>rosids</taxon>
        <taxon>fabids</taxon>
        <taxon>Fagales</taxon>
        <taxon>Fagaceae</taxon>
        <taxon>Quercus</taxon>
    </lineage>
</organism>
<evidence type="ECO:0000313" key="3">
    <source>
        <dbReference type="Proteomes" id="UP000594261"/>
    </source>
</evidence>
<accession>A0A7N2R7K2</accession>
<dbReference type="AlphaFoldDB" id="A0A7N2R7K2"/>
<name>A0A7N2R7K2_QUELO</name>
<dbReference type="EMBL" id="LRBV02000007">
    <property type="status" value="NOT_ANNOTATED_CDS"/>
    <property type="molecule type" value="Genomic_DNA"/>
</dbReference>
<dbReference type="Gene3D" id="3.40.30.10">
    <property type="entry name" value="Glutaredoxin"/>
    <property type="match status" value="1"/>
</dbReference>
<evidence type="ECO:0000313" key="2">
    <source>
        <dbReference type="EnsemblPlants" id="QL07p018460:mrna"/>
    </source>
</evidence>
<reference evidence="2" key="2">
    <citation type="submission" date="2021-01" db="UniProtKB">
        <authorList>
            <consortium name="EnsemblPlants"/>
        </authorList>
    </citation>
    <scope>IDENTIFICATION</scope>
</reference>
<feature type="region of interest" description="Disordered" evidence="1">
    <location>
        <begin position="1"/>
        <end position="28"/>
    </location>
</feature>
<dbReference type="PANTHER" id="PTHR47126">
    <property type="entry name" value="5'-ADENYLYLSULFATE REDUCTASE-LIKE 7"/>
    <property type="match status" value="1"/>
</dbReference>
<reference evidence="2 3" key="1">
    <citation type="journal article" date="2016" name="G3 (Bethesda)">
        <title>First Draft Assembly and Annotation of the Genome of a California Endemic Oak Quercus lobata Nee (Fagaceae).</title>
        <authorList>
            <person name="Sork V.L."/>
            <person name="Fitz-Gibbon S.T."/>
            <person name="Puiu D."/>
            <person name="Crepeau M."/>
            <person name="Gugger P.F."/>
            <person name="Sherman R."/>
            <person name="Stevens K."/>
            <person name="Langley C.H."/>
            <person name="Pellegrini M."/>
            <person name="Salzberg S.L."/>
        </authorList>
    </citation>
    <scope>NUCLEOTIDE SEQUENCE [LARGE SCALE GENOMIC DNA]</scope>
    <source>
        <strain evidence="2 3">cv. SW786</strain>
    </source>
</reference>
<dbReference type="Proteomes" id="UP000594261">
    <property type="component" value="Chromosome 7"/>
</dbReference>
<dbReference type="EnsemblPlants" id="QL07p018460:mrna">
    <property type="protein sequence ID" value="QL07p018460:mrna"/>
    <property type="gene ID" value="QL07p018460"/>
</dbReference>
<protein>
    <recommendedName>
        <fullName evidence="4">Thioredoxin domain-containing protein</fullName>
    </recommendedName>
</protein>
<dbReference type="InterPro" id="IPR036249">
    <property type="entry name" value="Thioredoxin-like_sf"/>
</dbReference>
<dbReference type="Gramene" id="QL07p018460:mrna">
    <property type="protein sequence ID" value="QL07p018460:mrna"/>
    <property type="gene ID" value="QL07p018460"/>
</dbReference>
<proteinExistence type="predicted"/>
<dbReference type="PANTHER" id="PTHR47126:SF3">
    <property type="entry name" value="5'-ADENYLYLSULFATE REDUCTASE-LIKE 5"/>
    <property type="match status" value="1"/>
</dbReference>
<dbReference type="InParanoid" id="A0A7N2R7K2"/>
<sequence length="92" mass="10457">MTNSDETLASRMGDNNVEPPKPGAERDVDGDFLDRALASKWRNEYIVVLFHASWCPFSRSVLPSFETLNSMFPQIEHMTIEQSSAMPRCDAY</sequence>
<dbReference type="SUPFAM" id="SSF52833">
    <property type="entry name" value="Thioredoxin-like"/>
    <property type="match status" value="1"/>
</dbReference>
<evidence type="ECO:0000256" key="1">
    <source>
        <dbReference type="SAM" id="MobiDB-lite"/>
    </source>
</evidence>
<evidence type="ECO:0008006" key="4">
    <source>
        <dbReference type="Google" id="ProtNLM"/>
    </source>
</evidence>